<protein>
    <submittedName>
        <fullName evidence="2">Uncharacterized protein</fullName>
    </submittedName>
</protein>
<evidence type="ECO:0000313" key="2">
    <source>
        <dbReference type="EMBL" id="KAL3277307.1"/>
    </source>
</evidence>
<organism evidence="2 3">
    <name type="scientific">Cryptolaemus montrouzieri</name>
    <dbReference type="NCBI Taxonomy" id="559131"/>
    <lineage>
        <taxon>Eukaryota</taxon>
        <taxon>Metazoa</taxon>
        <taxon>Ecdysozoa</taxon>
        <taxon>Arthropoda</taxon>
        <taxon>Hexapoda</taxon>
        <taxon>Insecta</taxon>
        <taxon>Pterygota</taxon>
        <taxon>Neoptera</taxon>
        <taxon>Endopterygota</taxon>
        <taxon>Coleoptera</taxon>
        <taxon>Polyphaga</taxon>
        <taxon>Cucujiformia</taxon>
        <taxon>Coccinelloidea</taxon>
        <taxon>Coccinellidae</taxon>
        <taxon>Scymninae</taxon>
        <taxon>Scymnini</taxon>
        <taxon>Cryptolaemus</taxon>
    </lineage>
</organism>
<dbReference type="Proteomes" id="UP001516400">
    <property type="component" value="Unassembled WGS sequence"/>
</dbReference>
<dbReference type="AlphaFoldDB" id="A0ABD2NFW3"/>
<keyword evidence="3" id="KW-1185">Reference proteome</keyword>
<comment type="caution">
    <text evidence="2">The sequence shown here is derived from an EMBL/GenBank/DDBJ whole genome shotgun (WGS) entry which is preliminary data.</text>
</comment>
<proteinExistence type="predicted"/>
<reference evidence="2 3" key="1">
    <citation type="journal article" date="2021" name="BMC Biol.">
        <title>Horizontally acquired antibacterial genes associated with adaptive radiation of ladybird beetles.</title>
        <authorList>
            <person name="Li H.S."/>
            <person name="Tang X.F."/>
            <person name="Huang Y.H."/>
            <person name="Xu Z.Y."/>
            <person name="Chen M.L."/>
            <person name="Du X.Y."/>
            <person name="Qiu B.Y."/>
            <person name="Chen P.T."/>
            <person name="Zhang W."/>
            <person name="Slipinski A."/>
            <person name="Escalona H.E."/>
            <person name="Waterhouse R.M."/>
            <person name="Zwick A."/>
            <person name="Pang H."/>
        </authorList>
    </citation>
    <scope>NUCLEOTIDE SEQUENCE [LARGE SCALE GENOMIC DNA]</scope>
    <source>
        <strain evidence="2">SYSU2018</strain>
    </source>
</reference>
<evidence type="ECO:0000256" key="1">
    <source>
        <dbReference type="SAM" id="MobiDB-lite"/>
    </source>
</evidence>
<accession>A0ABD2NFW3</accession>
<gene>
    <name evidence="2" type="ORF">HHI36_012658</name>
</gene>
<sequence length="215" mass="23230">MKNDMEREPVEIRHENRNPLGFSRTKSRALRSPQSFMAVMILIINLNLVDKLLFAIPALYNGLKRCSEVTKWKRQTAVGLELLAEAGNYAAFQRLYGAPAYGCWYPPQTAGPTAPPSAADLYYRQAAAAAAATLQKPLPYRLYPPTMGLGIPGPSAHLGSLAASSSLSTLSSYYSNQTPEGPSPRSPSPDTPLDPGSPGTNGRRSPSDDEDTIHV</sequence>
<evidence type="ECO:0000313" key="3">
    <source>
        <dbReference type="Proteomes" id="UP001516400"/>
    </source>
</evidence>
<feature type="compositionally biased region" description="Pro residues" evidence="1">
    <location>
        <begin position="181"/>
        <end position="192"/>
    </location>
</feature>
<name>A0ABD2NFW3_9CUCU</name>
<dbReference type="EMBL" id="JABFTP020000103">
    <property type="protein sequence ID" value="KAL3277307.1"/>
    <property type="molecule type" value="Genomic_DNA"/>
</dbReference>
<feature type="region of interest" description="Disordered" evidence="1">
    <location>
        <begin position="169"/>
        <end position="215"/>
    </location>
</feature>